<feature type="compositionally biased region" description="Basic and acidic residues" evidence="1">
    <location>
        <begin position="1258"/>
        <end position="1270"/>
    </location>
</feature>
<feature type="compositionally biased region" description="Basic and acidic residues" evidence="1">
    <location>
        <begin position="2250"/>
        <end position="2262"/>
    </location>
</feature>
<feature type="compositionally biased region" description="Basic and acidic residues" evidence="1">
    <location>
        <begin position="2188"/>
        <end position="2200"/>
    </location>
</feature>
<feature type="compositionally biased region" description="Basic and acidic residues" evidence="1">
    <location>
        <begin position="3097"/>
        <end position="3110"/>
    </location>
</feature>
<feature type="compositionally biased region" description="Polar residues" evidence="1">
    <location>
        <begin position="3434"/>
        <end position="3449"/>
    </location>
</feature>
<feature type="compositionally biased region" description="Basic and acidic residues" evidence="1">
    <location>
        <begin position="788"/>
        <end position="810"/>
    </location>
</feature>
<feature type="compositionally biased region" description="Basic and acidic residues" evidence="1">
    <location>
        <begin position="2312"/>
        <end position="2324"/>
    </location>
</feature>
<feature type="compositionally biased region" description="Basic and acidic residues" evidence="1">
    <location>
        <begin position="2401"/>
        <end position="2423"/>
    </location>
</feature>
<feature type="region of interest" description="Disordered" evidence="1">
    <location>
        <begin position="3019"/>
        <end position="3066"/>
    </location>
</feature>
<feature type="compositionally biased region" description="Basic and acidic residues" evidence="1">
    <location>
        <begin position="1533"/>
        <end position="1555"/>
    </location>
</feature>
<feature type="compositionally biased region" description="Polar residues" evidence="1">
    <location>
        <begin position="3078"/>
        <end position="3090"/>
    </location>
</feature>
<evidence type="ECO:0000256" key="1">
    <source>
        <dbReference type="SAM" id="MobiDB-lite"/>
    </source>
</evidence>
<feature type="compositionally biased region" description="Basic and acidic residues" evidence="1">
    <location>
        <begin position="2436"/>
        <end position="2448"/>
    </location>
</feature>
<dbReference type="OMA" id="NKDQPVG"/>
<feature type="compositionally biased region" description="Polar residues" evidence="1">
    <location>
        <begin position="2793"/>
        <end position="2806"/>
    </location>
</feature>
<feature type="compositionally biased region" description="Basic and acidic residues" evidence="1">
    <location>
        <begin position="505"/>
        <end position="519"/>
    </location>
</feature>
<evidence type="ECO:0000313" key="3">
    <source>
        <dbReference type="WBParaSite" id="HCON_00123280-00001"/>
    </source>
</evidence>
<feature type="compositionally biased region" description="Basic and acidic residues" evidence="1">
    <location>
        <begin position="2126"/>
        <end position="2138"/>
    </location>
</feature>
<feature type="compositionally biased region" description="Acidic residues" evidence="1">
    <location>
        <begin position="977"/>
        <end position="987"/>
    </location>
</feature>
<feature type="region of interest" description="Disordered" evidence="1">
    <location>
        <begin position="2906"/>
        <end position="2966"/>
    </location>
</feature>
<feature type="compositionally biased region" description="Polar residues" evidence="1">
    <location>
        <begin position="2698"/>
        <end position="2707"/>
    </location>
</feature>
<feature type="compositionally biased region" description="Basic and acidic residues" evidence="1">
    <location>
        <begin position="2339"/>
        <end position="2361"/>
    </location>
</feature>
<feature type="compositionally biased region" description="Basic and acidic residues" evidence="1">
    <location>
        <begin position="2463"/>
        <end position="2485"/>
    </location>
</feature>
<feature type="compositionally biased region" description="Basic and acidic residues" evidence="1">
    <location>
        <begin position="1692"/>
        <end position="1704"/>
    </location>
</feature>
<feature type="compositionally biased region" description="Polar residues" evidence="1">
    <location>
        <begin position="687"/>
        <end position="697"/>
    </location>
</feature>
<feature type="compositionally biased region" description="Basic and acidic residues" evidence="1">
    <location>
        <begin position="2560"/>
        <end position="2572"/>
    </location>
</feature>
<feature type="compositionally biased region" description="Basic and acidic residues" evidence="1">
    <location>
        <begin position="1223"/>
        <end position="1232"/>
    </location>
</feature>
<feature type="compositionally biased region" description="Basic and acidic residues" evidence="1">
    <location>
        <begin position="1878"/>
        <end position="1890"/>
    </location>
</feature>
<feature type="region of interest" description="Disordered" evidence="1">
    <location>
        <begin position="1095"/>
        <end position="2842"/>
    </location>
</feature>
<feature type="compositionally biased region" description="Polar residues" evidence="1">
    <location>
        <begin position="197"/>
        <end position="207"/>
    </location>
</feature>
<feature type="compositionally biased region" description="Polar residues" evidence="1">
    <location>
        <begin position="832"/>
        <end position="847"/>
    </location>
</feature>
<feature type="region of interest" description="Disordered" evidence="1">
    <location>
        <begin position="3205"/>
        <end position="3252"/>
    </location>
</feature>
<feature type="compositionally biased region" description="Basic and acidic residues" evidence="1">
    <location>
        <begin position="2153"/>
        <end position="2175"/>
    </location>
</feature>
<feature type="compositionally biased region" description="Basic and acidic residues" evidence="1">
    <location>
        <begin position="2813"/>
        <end position="2826"/>
    </location>
</feature>
<feature type="compositionally biased region" description="Basic and acidic residues" evidence="1">
    <location>
        <begin position="1444"/>
        <end position="1456"/>
    </location>
</feature>
<feature type="compositionally biased region" description="Basic and acidic residues" evidence="1">
    <location>
        <begin position="443"/>
        <end position="459"/>
    </location>
</feature>
<feature type="compositionally biased region" description="Polar residues" evidence="1">
    <location>
        <begin position="360"/>
        <end position="369"/>
    </location>
</feature>
<feature type="compositionally biased region" description="Basic and acidic residues" evidence="1">
    <location>
        <begin position="1630"/>
        <end position="1642"/>
    </location>
</feature>
<feature type="compositionally biased region" description="Basic and acidic residues" evidence="1">
    <location>
        <begin position="1940"/>
        <end position="1952"/>
    </location>
</feature>
<feature type="compositionally biased region" description="Polar residues" evidence="1">
    <location>
        <begin position="3164"/>
        <end position="3176"/>
    </location>
</feature>
<feature type="compositionally biased region" description="Basic and acidic residues" evidence="1">
    <location>
        <begin position="1102"/>
        <end position="1121"/>
    </location>
</feature>
<feature type="compositionally biased region" description="Basic and acidic residues" evidence="1">
    <location>
        <begin position="1285"/>
        <end position="1306"/>
    </location>
</feature>
<feature type="compositionally biased region" description="Basic and acidic residues" evidence="1">
    <location>
        <begin position="152"/>
        <end position="168"/>
    </location>
</feature>
<feature type="compositionally biased region" description="Polar residues" evidence="1">
    <location>
        <begin position="332"/>
        <end position="346"/>
    </location>
</feature>
<feature type="compositionally biased region" description="Basic and acidic residues" evidence="1">
    <location>
        <begin position="1781"/>
        <end position="1803"/>
    </location>
</feature>
<keyword evidence="2" id="KW-1185">Reference proteome</keyword>
<feature type="compositionally biased region" description="Basic and acidic residues" evidence="1">
    <location>
        <begin position="1471"/>
        <end position="1493"/>
    </location>
</feature>
<feature type="compositionally biased region" description="Basic and acidic residues" evidence="1">
    <location>
        <begin position="2525"/>
        <end position="2547"/>
    </location>
</feature>
<feature type="region of interest" description="Disordered" evidence="1">
    <location>
        <begin position="23"/>
        <end position="42"/>
    </location>
</feature>
<feature type="compositionally biased region" description="Basic and acidic residues" evidence="1">
    <location>
        <begin position="1754"/>
        <end position="1766"/>
    </location>
</feature>
<feature type="compositionally biased region" description="Basic and acidic residues" evidence="1">
    <location>
        <begin position="2498"/>
        <end position="2510"/>
    </location>
</feature>
<feature type="compositionally biased region" description="Basic and acidic residues" evidence="1">
    <location>
        <begin position="1043"/>
        <end position="1054"/>
    </location>
</feature>
<feature type="compositionally biased region" description="Polar residues" evidence="1">
    <location>
        <begin position="2952"/>
        <end position="2966"/>
    </location>
</feature>
<feature type="compositionally biased region" description="Basic and acidic residues" evidence="1">
    <location>
        <begin position="1196"/>
        <end position="1208"/>
    </location>
</feature>
<evidence type="ECO:0000313" key="2">
    <source>
        <dbReference type="Proteomes" id="UP000025227"/>
    </source>
</evidence>
<feature type="region of interest" description="Disordered" evidence="1">
    <location>
        <begin position="3164"/>
        <end position="3183"/>
    </location>
</feature>
<feature type="compositionally biased region" description="Basic and acidic residues" evidence="1">
    <location>
        <begin position="472"/>
        <end position="484"/>
    </location>
</feature>
<feature type="compositionally biased region" description="Basic and acidic residues" evidence="1">
    <location>
        <begin position="1816"/>
        <end position="1828"/>
    </location>
</feature>
<feature type="compositionally biased region" description="Basic and acidic residues" evidence="1">
    <location>
        <begin position="2724"/>
        <end position="2748"/>
    </location>
</feature>
<feature type="region of interest" description="Disordered" evidence="1">
    <location>
        <begin position="3400"/>
        <end position="3465"/>
    </location>
</feature>
<feature type="compositionally biased region" description="Basic and acidic residues" evidence="1">
    <location>
        <begin position="2587"/>
        <end position="2609"/>
    </location>
</feature>
<feature type="compositionally biased region" description="Basic and acidic residues" evidence="1">
    <location>
        <begin position="1967"/>
        <end position="1989"/>
    </location>
</feature>
<feature type="compositionally biased region" description="Acidic residues" evidence="1">
    <location>
        <begin position="915"/>
        <end position="925"/>
    </location>
</feature>
<feature type="compositionally biased region" description="Basic and acidic residues" evidence="1">
    <location>
        <begin position="1409"/>
        <end position="1432"/>
    </location>
</feature>
<feature type="compositionally biased region" description="Basic and acidic residues" evidence="1">
    <location>
        <begin position="1568"/>
        <end position="1580"/>
    </location>
</feature>
<feature type="compositionally biased region" description="Basic and acidic residues" evidence="1">
    <location>
        <begin position="2064"/>
        <end position="2076"/>
    </location>
</feature>
<feature type="compositionally biased region" description="Basic and acidic residues" evidence="1">
    <location>
        <begin position="2091"/>
        <end position="2113"/>
    </location>
</feature>
<feature type="compositionally biased region" description="Basic and acidic residues" evidence="1">
    <location>
        <begin position="381"/>
        <end position="395"/>
    </location>
</feature>
<accession>A0A7I5EBC8</accession>
<protein>
    <submittedName>
        <fullName evidence="3">Centromere protein T</fullName>
    </submittedName>
</protein>
<feature type="compositionally biased region" description="Basic and acidic residues" evidence="1">
    <location>
        <begin position="1595"/>
        <end position="1618"/>
    </location>
</feature>
<name>A0A7I5EBC8_HAECO</name>
<dbReference type="Proteomes" id="UP000025227">
    <property type="component" value="Unplaced"/>
</dbReference>
<feature type="compositionally biased region" description="Basic and acidic residues" evidence="1">
    <location>
        <begin position="725"/>
        <end position="746"/>
    </location>
</feature>
<feature type="compositionally biased region" description="Basic and acidic residues" evidence="1">
    <location>
        <begin position="2374"/>
        <end position="2386"/>
    </location>
</feature>
<feature type="region of interest" description="Disordered" evidence="1">
    <location>
        <begin position="3304"/>
        <end position="3350"/>
    </location>
</feature>
<feature type="compositionally biased region" description="Basic and acidic residues" evidence="1">
    <location>
        <begin position="410"/>
        <end position="420"/>
    </location>
</feature>
<feature type="compositionally biased region" description="Basic and acidic residues" evidence="1">
    <location>
        <begin position="1905"/>
        <end position="1927"/>
    </location>
</feature>
<feature type="compositionally biased region" description="Basic and acidic residues" evidence="1">
    <location>
        <begin position="1134"/>
        <end position="1146"/>
    </location>
</feature>
<feature type="compositionally biased region" description="Polar residues" evidence="1">
    <location>
        <begin position="750"/>
        <end position="759"/>
    </location>
</feature>
<feature type="region of interest" description="Disordered" evidence="1">
    <location>
        <begin position="3078"/>
        <end position="3152"/>
    </location>
</feature>
<feature type="compositionally biased region" description="Polar residues" evidence="1">
    <location>
        <begin position="643"/>
        <end position="652"/>
    </location>
</feature>
<feature type="compositionally biased region" description="Low complexity" evidence="1">
    <location>
        <begin position="872"/>
        <end position="883"/>
    </location>
</feature>
<feature type="compositionally biased region" description="Basic and acidic residues" evidence="1">
    <location>
        <begin position="1506"/>
        <end position="1518"/>
    </location>
</feature>
<feature type="compositionally biased region" description="Basic and acidic residues" evidence="1">
    <location>
        <begin position="1843"/>
        <end position="1865"/>
    </location>
</feature>
<feature type="region of interest" description="Disordered" evidence="1">
    <location>
        <begin position="683"/>
        <end position="1054"/>
    </location>
</feature>
<feature type="compositionally biased region" description="Basic and acidic residues" evidence="1">
    <location>
        <begin position="534"/>
        <end position="544"/>
    </location>
</feature>
<feature type="compositionally biased region" description="Basic and acidic residues" evidence="1">
    <location>
        <begin position="2002"/>
        <end position="2014"/>
    </location>
</feature>
<feature type="compositionally biased region" description="Basic and acidic residues" evidence="1">
    <location>
        <begin position="592"/>
        <end position="604"/>
    </location>
</feature>
<feature type="region of interest" description="Disordered" evidence="1">
    <location>
        <begin position="128"/>
        <end position="662"/>
    </location>
</feature>
<feature type="compositionally biased region" description="Basic and acidic residues" evidence="1">
    <location>
        <begin position="561"/>
        <end position="582"/>
    </location>
</feature>
<feature type="compositionally biased region" description="Basic and acidic residues" evidence="1">
    <location>
        <begin position="1382"/>
        <end position="1394"/>
    </location>
</feature>
<proteinExistence type="predicted"/>
<organism evidence="2 3">
    <name type="scientific">Haemonchus contortus</name>
    <name type="common">Barber pole worm</name>
    <dbReference type="NCBI Taxonomy" id="6289"/>
    <lineage>
        <taxon>Eukaryota</taxon>
        <taxon>Metazoa</taxon>
        <taxon>Ecdysozoa</taxon>
        <taxon>Nematoda</taxon>
        <taxon>Chromadorea</taxon>
        <taxon>Rhabditida</taxon>
        <taxon>Rhabditina</taxon>
        <taxon>Rhabditomorpha</taxon>
        <taxon>Strongyloidea</taxon>
        <taxon>Trichostrongylidae</taxon>
        <taxon>Haemonchus</taxon>
    </lineage>
</organism>
<feature type="compositionally biased region" description="Basic and acidic residues" evidence="1">
    <location>
        <begin position="2280"/>
        <end position="2299"/>
    </location>
</feature>
<feature type="compositionally biased region" description="Basic and acidic residues" evidence="1">
    <location>
        <begin position="289"/>
        <end position="304"/>
    </location>
</feature>
<dbReference type="WBParaSite" id="HCON_00123280-00001">
    <property type="protein sequence ID" value="HCON_00123280-00001"/>
    <property type="gene ID" value="HCON_00123280"/>
</dbReference>
<reference evidence="3" key="1">
    <citation type="submission" date="2020-12" db="UniProtKB">
        <authorList>
            <consortium name="WormBaseParasite"/>
        </authorList>
    </citation>
    <scope>IDENTIFICATION</scope>
    <source>
        <strain evidence="3">MHco3</strain>
    </source>
</reference>
<feature type="compositionally biased region" description="Polar residues" evidence="1">
    <location>
        <begin position="3329"/>
        <end position="3339"/>
    </location>
</feature>
<feature type="compositionally biased region" description="Basic and acidic residues" evidence="1">
    <location>
        <begin position="1320"/>
        <end position="1332"/>
    </location>
</feature>
<feature type="compositionally biased region" description="Basic and acidic residues" evidence="1">
    <location>
        <begin position="1657"/>
        <end position="1679"/>
    </location>
</feature>
<sequence length="3465" mass="381254">MNAALSEVKEDQVEETVFEIRERRRRRRIPSESEVPEMQSSDECVVVRDETLLRPSTAPTNLGREALDKSRMLATIPSKGKETERKRKIEIKRTTADSFVKTKKRKEVEEAVVRTRMSALPRQHRLKDKLPIAPRRLPNKNPERPFPNDLTEQERALIHMDKGPRKGETSATSPNTAPLPRQHRLYGIIQAADRQSRSFTPKFTSPNKLIEQEHEEANRPALANEGRDQPSSIEKLPKVKPPSKEKGDQQGQIDEEFPPEAVNLEGTKMQKEGRPAAKKTTSKVQQQHMEGEQPSHKDLPKNDSESAYPDQPIEQEPMGYGRPQKESRKSEGTTTSALNKVPSSQKQHNEDAVPLADQGQAPTFKSGLSSPREGFEQETDEERKSGKVPGKKMDETSLITPIVSYLPQQHHLDGISEADYKQPQAVSPIMSSPNKLTEQEPEEEKKPGKAVGKRKDEKSLVTPAFPYMPQQHHLDVASDTDHRRPQAVSPVTSFANKLSEQEPEEEKKPGKELSKREDGSSLVTPALSYMPQQHHLDVASDADYRQPQAVSPVLSTPNRLSEQKDDEESRLREQGQRDEEKSAGISSSPKQYRKDDGPQSDHKNKSAISPELAFPNEIVQKQPVEGNSPRSERSQRAAESPSIPKSSHSLQQKHMEGEAQKVPKHLAAVGLLLAPFSMLTKHETASAAPTISPLTQQHDIEVASQRGQKQALAVSPLQSSPNKLLEQEPEKGSKPGEAFGPRKEGETPLVTPTISSLPQQHDIEAAPQKGKRQALAVSPALSSPNRLLDQEHEKETKPQGASEPRRDEKAQAAPTIPPLPQQHDIEVAPQRGQKQASAVSPRQSSPNKLLEQEPAEGSKPGEAFGPRKEGETPLVTPTTSSLPQQHDIETAPQRGKRQALAVSPLQSSPNKLLEQEPEEGSESEEAYGPRKGETPLVTPTISFLPQQHDIEAAPQRGKRQALAVSPLQSSPNKLLEQEPEEGSESEEAYGPRKGETPLVTPTISFLPQQHDIEAAPQKGKRQALAVSPLLSPPNKLLEQEPVGESKPEEGFAARKIETPLVTPTISFLPQQHDIEAAPQRGQMQALAVSPLLSSPNKLLVQEPEKETKLQETQEPRRDEKAQAAPTVPPLPQQHDIDAAPQRDRRQALAVSPVLSSPNRLLEQEPEKQTKPQRTPEPTRDEKAQAAPTIPPLPQQHDIDAAPQRDRRQALAVSPQLSSPNRLLEQEPEKETKPQGTPEPTRDEKAQAAPTVPPLPQQHDIDAAPQRDRRQALAVSPVLSSPNRLLEQEPEKDTKPQEIPEPRRDENVQGAPTVPPLPQQHDIDAAPQRDRRQALAVSPLLSSPNRMLEQEPEKQTKPQRTPEPTRDEKAQAAPTVPPLPQQHDIDAAPQRDRRQALAVSPVLSSPNRLLEQEPEKDTKPQEIPEPRRDEKARAAPTVPPLPQQHDIDAAPQRDRRQALAVSPVLSSPNRLLEQEPEKETKPQEIPEPRRDEKAQAAPTVPPLPQQHDIDAAPQRDRRQALAVSPVLSSPNRLLEQEPEKQTKPQRTPEPRRDEKAQAAPTVPPLPQQHDIDAAPQRDRRQALAVSPVLSSPNRLLEQEPEKETKPQEIPEPRRDEKARAAPTVPPLPQQHDIDAAPQRDRRQALAVSPVLSSPNRLLEQEPEKETKPQEIPEPRRDEKAQAAPTVPPLPQQHDIDAAPQRDRRQALAVSPLLSSPNRLLEQEPEKQTKPQRTPEPTRDEKAQAAPTIPPLPQQHDIDAAPQRDRRQSLAVSPLLSSPNRLLEQEPEKETKPQGTPEPRRDEKAQAAPTVPPLPQQHDIDAAPQRDRRQALAVSPLLSSPNRLLEQEPEKETKPQGTPEPRRDEKAQAAPTVPPLPQQHDIDAAPQRDRRQSLAVSPLLSSPNRLLEQEPEKETKPQGTPEPRRDEKAQAAPTVPPLPQQHDIDAAPQRDRRQALAVSPLLSSPNRLLEQEPEKETKPQGTPEPRRDEKAQAAPTIPPLPQQHDIDAAPQRDRRQALAVSPVLSSPNRLLEQEPEKQTKPQRTPEPTRDEKAQAAPTIPPLPQQHDIDAAPQRDRRQALAVSPVLSSPNRLLEQEPEKETKPQEIPEPRRDEKAQAAPTVPPLPQQHDIDAAPQRDRRQALAVSPVLSSPNRLLEQEPEKETKPQEIPEPRRDEKAQAAPTVPPLPQQHDIDAAPQRDRRQALAVSPQLSSPNRLLEQEPEKQTKPQRTPEPTRDEKAQAAPTIPPLPQQHDIDAAPQRDRRQSLAVSPLLSSPNRLLVQEPEKETKPQGTPEPRRDEKAQAAPTVPPLPQQHDIDAAPQRDRRQALAVSPVLSSPNRLLEQEPEKETKPQEIPEPRRDEKAQAAPTVPPLPQQHDIDAAPQRDRRQALAVSPLLSSPNRLLEQEPEKETKPQGTPEPRRDEKAQAAPTVPPLPQQHDIDAAPQRDRRQALAVSPVLSSPNRLLEQEPEKETKPQGTPEPRRDEKAQAAPTVPSWPQQHDIDAAPQRDRRQALAVSPVLSSPNRLLEQEPEKETKPQEIPEPRRDEKAQAAPTVPPLPQQHDIDAAPQRDRRQALAVSPLLSSPNRLLEQEPEKQTKPQRTPEPRRDEKAQAAPTVPSWPQQHDIDAAPQRDRRQASAVSALLSSPKSLLGQETEEKSPPKKTLARNVAEHSVPSAKISPPFQYTPKEGVPSWAHREAPSSSPQTFPTNVIEPEDVSRNRLSALVERKDAPSTAKETPEKQEPGVRPNKDQPVGIIGPEQKLGPQAAETPTAQARVPSPPQQNVMQGVPITVQKEVSSPSPLQTFPSNVIEPEDASRNKRSVPDQMHEPGVPLGKDQPAGIIGPEQKFGLQAAETPTAQARVPSPPQQDVMQGVPITVQKEVSSPSPLQTFPSNMIEPEDASRSKLIAPAEGKGIPFMAKETPEKEELGVPPNKDQPVGIIGPEQKHGPQAADTPTAQARVPSPSQQNLVQGVPITVQKEVPSPSPLQTFPSNMIEPEDASRSKLIAPAEGKGIPLMAKETPEKEEPGVPPNKDQPVGIIGPEQKFGPQAAETPTAQARVPSPPQQNLVQGVPITVQKEVSSPSPLQTFPSNVIEPEDASRNKRSVPDQMHEPGVPLGKDQPVGIIGPEQKFGPQAAEKPTAQARVPSTPQQDVMQGVPITVQKEVSSPSPLQTFPSNMIEPEDASRSKLIAPAEGKGIPLMVKETPEKEEPGVPPSKDQPVGIIGPEQKFGPQAAETPTAQARVPSPPQQDVMQGVPITVQKEVSSPSPLQTFPSNMIEPEDASRSKLIAPAEGKGIPFMAKETPEKEELGVPPNKDQPVGIIGPEQKFGSQAAETPTAQARVPSPPQQNLVQGVPITVQKEVSSPSPLQTFPSNMIEPEDASRSKLIAPAEGKGIPFMAKETPEKEEPGVPPNKDQPVGIIGPEQKLGPQAAETPTAQAGVSVSSTAESRARRTYNGTKGGVFA</sequence>
<feature type="compositionally biased region" description="Basic and acidic residues" evidence="1">
    <location>
        <begin position="2622"/>
        <end position="2634"/>
    </location>
</feature>